<dbReference type="SUPFAM" id="SSF51735">
    <property type="entry name" value="NAD(P)-binding Rossmann-fold domains"/>
    <property type="match status" value="1"/>
</dbReference>
<dbReference type="Gene3D" id="3.30.360.10">
    <property type="entry name" value="Dihydrodipicolinate Reductase, domain 2"/>
    <property type="match status" value="1"/>
</dbReference>
<dbReference type="Pfam" id="PF16653">
    <property type="entry name" value="Sacchrp_dh_C"/>
    <property type="match status" value="1"/>
</dbReference>
<name>A0ABT0Z288_9FLAO</name>
<dbReference type="InterPro" id="IPR036291">
    <property type="entry name" value="NAD(P)-bd_dom_sf"/>
</dbReference>
<dbReference type="RefSeq" id="WP_252111412.1">
    <property type="nucleotide sequence ID" value="NZ_JAMSCK010000002.1"/>
</dbReference>
<accession>A0ABT0Z288</accession>
<dbReference type="Pfam" id="PF03435">
    <property type="entry name" value="Sacchrp_dh_NADP"/>
    <property type="match status" value="1"/>
</dbReference>
<sequence>MNSQYNIIIAGAGGIARAAGLMLAELSGVVPNLFILNRSLDNAQKMAHWIQKGSSRGIQVECFELPEDEIPVRVREALESADILLDCLPGSQAPRMAQLAKDFHLHYANLTEYVSETETIKNLAADAGTGFLLQTGLAPGYIDVLGNHLFQTFCKRFNVEKADSIALKVGALTRHAVAPYYYGFTWSPVGVATEYLKEAAVIRDYKERTLPSLSERNRIIIDGMTYEEDLTSGGAADLPQSLSHKVRKLDYKTLRFPGHYAWVDEQLSLIGHSLHIIDELQQKMEEMIPHIEEDQIILYASVEGKDDKGTMRKLEVSKKILPQQIGNHSLRAIQTTTAAPLLQSAMLLLESSAKGVVLQGEIETANFLNGHFIKPVYGEISSEL</sequence>
<dbReference type="InterPro" id="IPR005097">
    <property type="entry name" value="Sacchrp_dh_NADP-bd"/>
</dbReference>
<protein>
    <submittedName>
        <fullName evidence="3">Saccharopine dehydrogenase NADP-binding domain-containing protein</fullName>
    </submittedName>
</protein>
<evidence type="ECO:0000313" key="4">
    <source>
        <dbReference type="Proteomes" id="UP001155077"/>
    </source>
</evidence>
<feature type="domain" description="Saccharopine dehydrogenase-like C-terminal" evidence="2">
    <location>
        <begin position="136"/>
        <end position="363"/>
    </location>
</feature>
<dbReference type="SUPFAM" id="SSF55347">
    <property type="entry name" value="Glyceraldehyde-3-phosphate dehydrogenase-like, C-terminal domain"/>
    <property type="match status" value="1"/>
</dbReference>
<evidence type="ECO:0000259" key="1">
    <source>
        <dbReference type="Pfam" id="PF03435"/>
    </source>
</evidence>
<reference evidence="3" key="1">
    <citation type="submission" date="2022-06" db="EMBL/GenBank/DDBJ databases">
        <title>Gramella sediminis sp. nov., isolated from deep-sea sediment of the Indian Ocean.</title>
        <authorList>
            <person name="Yang L."/>
        </authorList>
    </citation>
    <scope>NUCLEOTIDE SEQUENCE</scope>
    <source>
        <strain evidence="3">HMD3159</strain>
    </source>
</reference>
<dbReference type="Gene3D" id="3.40.50.720">
    <property type="entry name" value="NAD(P)-binding Rossmann-like Domain"/>
    <property type="match status" value="1"/>
</dbReference>
<organism evidence="3 4">
    <name type="scientific">Gramella jeungdoensis</name>
    <dbReference type="NCBI Taxonomy" id="708091"/>
    <lineage>
        <taxon>Bacteria</taxon>
        <taxon>Pseudomonadati</taxon>
        <taxon>Bacteroidota</taxon>
        <taxon>Flavobacteriia</taxon>
        <taxon>Flavobacteriales</taxon>
        <taxon>Flavobacteriaceae</taxon>
        <taxon>Christiangramia</taxon>
    </lineage>
</organism>
<evidence type="ECO:0000259" key="2">
    <source>
        <dbReference type="Pfam" id="PF16653"/>
    </source>
</evidence>
<comment type="caution">
    <text evidence="3">The sequence shown here is derived from an EMBL/GenBank/DDBJ whole genome shotgun (WGS) entry which is preliminary data.</text>
</comment>
<gene>
    <name evidence="3" type="ORF">NE848_05915</name>
</gene>
<feature type="domain" description="Saccharopine dehydrogenase NADP binding" evidence="1">
    <location>
        <begin position="7"/>
        <end position="125"/>
    </location>
</feature>
<evidence type="ECO:0000313" key="3">
    <source>
        <dbReference type="EMBL" id="MCM8568904.1"/>
    </source>
</evidence>
<dbReference type="Proteomes" id="UP001155077">
    <property type="component" value="Unassembled WGS sequence"/>
</dbReference>
<dbReference type="InterPro" id="IPR032095">
    <property type="entry name" value="Sacchrp_dh-like_C"/>
</dbReference>
<proteinExistence type="predicted"/>
<keyword evidence="4" id="KW-1185">Reference proteome</keyword>
<dbReference type="EMBL" id="JAMSCK010000002">
    <property type="protein sequence ID" value="MCM8568904.1"/>
    <property type="molecule type" value="Genomic_DNA"/>
</dbReference>